<dbReference type="OrthoDB" id="2084104at2"/>
<dbReference type="EMBL" id="MZGV01000143">
    <property type="protein sequence ID" value="OPJ54589.1"/>
    <property type="molecule type" value="Genomic_DNA"/>
</dbReference>
<feature type="chain" id="PRO_5039559601" description="Lipoprotein" evidence="1">
    <location>
        <begin position="23"/>
        <end position="156"/>
    </location>
</feature>
<accession>A0A1V4I3W3</accession>
<organism evidence="2 3">
    <name type="scientific">Clostridium oryzae</name>
    <dbReference type="NCBI Taxonomy" id="1450648"/>
    <lineage>
        <taxon>Bacteria</taxon>
        <taxon>Bacillati</taxon>
        <taxon>Bacillota</taxon>
        <taxon>Clostridia</taxon>
        <taxon>Eubacteriales</taxon>
        <taxon>Clostridiaceae</taxon>
        <taxon>Clostridium</taxon>
    </lineage>
</organism>
<evidence type="ECO:0000313" key="2">
    <source>
        <dbReference type="EMBL" id="OPJ54589.1"/>
    </source>
</evidence>
<gene>
    <name evidence="2" type="ORF">CLORY_45520</name>
</gene>
<evidence type="ECO:0000313" key="3">
    <source>
        <dbReference type="Proteomes" id="UP000190080"/>
    </source>
</evidence>
<keyword evidence="1" id="KW-0732">Signal</keyword>
<feature type="signal peptide" evidence="1">
    <location>
        <begin position="1"/>
        <end position="22"/>
    </location>
</feature>
<keyword evidence="3" id="KW-1185">Reference proteome</keyword>
<name>A0A1V4I3W3_9CLOT</name>
<reference evidence="2 3" key="1">
    <citation type="submission" date="2017-03" db="EMBL/GenBank/DDBJ databases">
        <title>Genome sequence of Clostridium oryzae DSM 28571.</title>
        <authorList>
            <person name="Poehlein A."/>
            <person name="Daniel R."/>
        </authorList>
    </citation>
    <scope>NUCLEOTIDE SEQUENCE [LARGE SCALE GENOMIC DNA]</scope>
    <source>
        <strain evidence="2 3">DSM 28571</strain>
    </source>
</reference>
<dbReference type="PROSITE" id="PS51257">
    <property type="entry name" value="PROKAR_LIPOPROTEIN"/>
    <property type="match status" value="1"/>
</dbReference>
<dbReference type="RefSeq" id="WP_079428847.1">
    <property type="nucleotide sequence ID" value="NZ_MZGV01000143.1"/>
</dbReference>
<sequence>MKLRKTLLIILALVLFSSLSGCGNKKQVVESSNKKVEVAIDSKITEYSPLMSSIPGIPLTANYKSKIKQDNIKFHWITEEGTFLVWNKKSGKTRILGNDIKINNEKIYWAINSNEKLKKIPFKIYLKIENEHSSKVICESSIQIEQNKKNWFTIKK</sequence>
<proteinExistence type="predicted"/>
<dbReference type="AlphaFoldDB" id="A0A1V4I3W3"/>
<protein>
    <recommendedName>
        <fullName evidence="4">Lipoprotein</fullName>
    </recommendedName>
</protein>
<evidence type="ECO:0000256" key="1">
    <source>
        <dbReference type="SAM" id="SignalP"/>
    </source>
</evidence>
<evidence type="ECO:0008006" key="4">
    <source>
        <dbReference type="Google" id="ProtNLM"/>
    </source>
</evidence>
<comment type="caution">
    <text evidence="2">The sequence shown here is derived from an EMBL/GenBank/DDBJ whole genome shotgun (WGS) entry which is preliminary data.</text>
</comment>
<dbReference type="Proteomes" id="UP000190080">
    <property type="component" value="Unassembled WGS sequence"/>
</dbReference>